<dbReference type="EMBL" id="CP049869">
    <property type="protein sequence ID" value="QIK77766.1"/>
    <property type="molecule type" value="Genomic_DNA"/>
</dbReference>
<keyword evidence="4" id="KW-1185">Reference proteome</keyword>
<feature type="domain" description="Zinc-ribbon" evidence="2">
    <location>
        <begin position="3"/>
        <end position="24"/>
    </location>
</feature>
<reference evidence="3 4" key="1">
    <citation type="submission" date="2020-03" db="EMBL/GenBank/DDBJ databases">
        <title>Sphingomonas sp. nov., isolated from fish.</title>
        <authorList>
            <person name="Hyun D.-W."/>
            <person name="Bae J.-W."/>
        </authorList>
    </citation>
    <scope>NUCLEOTIDE SEQUENCE [LARGE SCALE GENOMIC DNA]</scope>
    <source>
        <strain evidence="3 4">HDW15B</strain>
    </source>
</reference>
<evidence type="ECO:0000313" key="4">
    <source>
        <dbReference type="Proteomes" id="UP000503222"/>
    </source>
</evidence>
<dbReference type="Pfam" id="PF12869">
    <property type="entry name" value="tRNA_anti-like"/>
    <property type="match status" value="1"/>
</dbReference>
<feature type="compositionally biased region" description="Basic and acidic residues" evidence="1">
    <location>
        <begin position="79"/>
        <end position="93"/>
    </location>
</feature>
<dbReference type="Pfam" id="PF13240">
    <property type="entry name" value="Zn_Ribbon_1"/>
    <property type="match status" value="1"/>
</dbReference>
<evidence type="ECO:0000259" key="2">
    <source>
        <dbReference type="Pfam" id="PF13240"/>
    </source>
</evidence>
<dbReference type="AlphaFoldDB" id="A0A6G7YM27"/>
<feature type="compositionally biased region" description="Basic and acidic residues" evidence="1">
    <location>
        <begin position="25"/>
        <end position="35"/>
    </location>
</feature>
<gene>
    <name evidence="3" type="ORF">G7077_01390</name>
</gene>
<feature type="compositionally biased region" description="Low complexity" evidence="1">
    <location>
        <begin position="203"/>
        <end position="212"/>
    </location>
</feature>
<dbReference type="InterPro" id="IPR024422">
    <property type="entry name" value="Protein_unknown_function_OB"/>
</dbReference>
<evidence type="ECO:0000313" key="3">
    <source>
        <dbReference type="EMBL" id="QIK77766.1"/>
    </source>
</evidence>
<dbReference type="KEGG" id="spii:G7077_01390"/>
<organism evidence="3 4">
    <name type="scientific">Sphingomonas piscis</name>
    <dbReference type="NCBI Taxonomy" id="2714943"/>
    <lineage>
        <taxon>Bacteria</taxon>
        <taxon>Pseudomonadati</taxon>
        <taxon>Pseudomonadota</taxon>
        <taxon>Alphaproteobacteria</taxon>
        <taxon>Sphingomonadales</taxon>
        <taxon>Sphingomonadaceae</taxon>
        <taxon>Sphingomonas</taxon>
    </lineage>
</organism>
<feature type="region of interest" description="Disordered" evidence="1">
    <location>
        <begin position="74"/>
        <end position="93"/>
    </location>
</feature>
<evidence type="ECO:0000256" key="1">
    <source>
        <dbReference type="SAM" id="MobiDB-lite"/>
    </source>
</evidence>
<name>A0A6G7YM27_9SPHN</name>
<sequence>MQCPKCGAEVSVLREFCPQCGATLHNDEPERKPARDAGVSRGSGPDDLGRRKKVIIGAAAVLLSIGALSNGNWFDWDSDDRGRPEVSHREEPRGPISVTAEELFQSFQRDREETEERYDDREMVVTGEFERIVPDGYGSLDLRLKTSDPENPVGVDVAGPSIDDAKKLRPGQQVTVSCRALGGYDDDVLWVRECAVQAGGGATPVAPATRKGPTPPPAPEPPQEP</sequence>
<protein>
    <submittedName>
        <fullName evidence="3">Zinc ribbon domain-containing protein</fullName>
    </submittedName>
</protein>
<dbReference type="Proteomes" id="UP000503222">
    <property type="component" value="Chromosome"/>
</dbReference>
<feature type="region of interest" description="Disordered" evidence="1">
    <location>
        <begin position="200"/>
        <end position="225"/>
    </location>
</feature>
<proteinExistence type="predicted"/>
<feature type="region of interest" description="Disordered" evidence="1">
    <location>
        <begin position="23"/>
        <end position="48"/>
    </location>
</feature>
<accession>A0A6G7YM27</accession>
<dbReference type="InterPro" id="IPR026870">
    <property type="entry name" value="Zinc_ribbon_dom"/>
</dbReference>
<dbReference type="RefSeq" id="WP_166410161.1">
    <property type="nucleotide sequence ID" value="NZ_CP049869.1"/>
</dbReference>
<feature type="compositionally biased region" description="Pro residues" evidence="1">
    <location>
        <begin position="213"/>
        <end position="225"/>
    </location>
</feature>